<evidence type="ECO:0000313" key="4">
    <source>
        <dbReference type="EMBL" id="SVA12079.1"/>
    </source>
</evidence>
<dbReference type="SUPFAM" id="SSF56784">
    <property type="entry name" value="HAD-like"/>
    <property type="match status" value="1"/>
</dbReference>
<dbReference type="AlphaFoldDB" id="A0A381T8K8"/>
<reference evidence="4" key="1">
    <citation type="submission" date="2018-05" db="EMBL/GenBank/DDBJ databases">
        <authorList>
            <person name="Lanie J.A."/>
            <person name="Ng W.-L."/>
            <person name="Kazmierczak K.M."/>
            <person name="Andrzejewski T.M."/>
            <person name="Davidsen T.M."/>
            <person name="Wayne K.J."/>
            <person name="Tettelin H."/>
            <person name="Glass J.I."/>
            <person name="Rusch D."/>
            <person name="Podicherti R."/>
            <person name="Tsui H.-C.T."/>
            <person name="Winkler M.E."/>
        </authorList>
    </citation>
    <scope>NUCLEOTIDE SEQUENCE</scope>
</reference>
<keyword evidence="3" id="KW-0119">Carbohydrate metabolism</keyword>
<evidence type="ECO:0000256" key="1">
    <source>
        <dbReference type="ARBA" id="ARBA00022723"/>
    </source>
</evidence>
<accession>A0A381T8K8</accession>
<dbReference type="PANTHER" id="PTHR46193:SF18">
    <property type="entry name" value="HEXITOL PHOSPHATASE B"/>
    <property type="match status" value="1"/>
</dbReference>
<sequence length="137" mass="15480">MTTVKGAFEYVKNSKRKLFIGSNSFKSRILDGLEKVQLKKFFKENQVFSFDMVQKPKPYPDIYLKVVHQHNLKKEETVIIEDSSVGVKAGVAAGIKVIGLIAGGHWHEDRSEEELINSGAFTVIKEFKYLDSILGTM</sequence>
<keyword evidence="2" id="KW-0460">Magnesium</keyword>
<proteinExistence type="predicted"/>
<dbReference type="InterPro" id="IPR051600">
    <property type="entry name" value="Beta-PGM-like"/>
</dbReference>
<protein>
    <submittedName>
        <fullName evidence="4">Uncharacterized protein</fullName>
    </submittedName>
</protein>
<dbReference type="NCBIfam" id="TIGR01509">
    <property type="entry name" value="HAD-SF-IA-v3"/>
    <property type="match status" value="1"/>
</dbReference>
<gene>
    <name evidence="4" type="ORF">METZ01_LOCUS64933</name>
</gene>
<dbReference type="Pfam" id="PF13419">
    <property type="entry name" value="HAD_2"/>
    <property type="match status" value="1"/>
</dbReference>
<keyword evidence="1" id="KW-0479">Metal-binding</keyword>
<evidence type="ECO:0000256" key="2">
    <source>
        <dbReference type="ARBA" id="ARBA00022842"/>
    </source>
</evidence>
<dbReference type="InterPro" id="IPR041492">
    <property type="entry name" value="HAD_2"/>
</dbReference>
<organism evidence="4">
    <name type="scientific">marine metagenome</name>
    <dbReference type="NCBI Taxonomy" id="408172"/>
    <lineage>
        <taxon>unclassified sequences</taxon>
        <taxon>metagenomes</taxon>
        <taxon>ecological metagenomes</taxon>
    </lineage>
</organism>
<dbReference type="GO" id="GO:0003824">
    <property type="term" value="F:catalytic activity"/>
    <property type="evidence" value="ECO:0007669"/>
    <property type="project" value="UniProtKB-ARBA"/>
</dbReference>
<evidence type="ECO:0000256" key="3">
    <source>
        <dbReference type="ARBA" id="ARBA00023277"/>
    </source>
</evidence>
<dbReference type="InterPro" id="IPR006439">
    <property type="entry name" value="HAD-SF_hydro_IA"/>
</dbReference>
<dbReference type="GO" id="GO:0046872">
    <property type="term" value="F:metal ion binding"/>
    <property type="evidence" value="ECO:0007669"/>
    <property type="project" value="UniProtKB-KW"/>
</dbReference>
<dbReference type="CDD" id="cd07505">
    <property type="entry name" value="HAD_BPGM-like"/>
    <property type="match status" value="1"/>
</dbReference>
<dbReference type="EMBL" id="UINC01004136">
    <property type="protein sequence ID" value="SVA12079.1"/>
    <property type="molecule type" value="Genomic_DNA"/>
</dbReference>
<name>A0A381T8K8_9ZZZZ</name>
<dbReference type="Gene3D" id="3.40.50.1000">
    <property type="entry name" value="HAD superfamily/HAD-like"/>
    <property type="match status" value="1"/>
</dbReference>
<dbReference type="PANTHER" id="PTHR46193">
    <property type="entry name" value="6-PHOSPHOGLUCONATE PHOSPHATASE"/>
    <property type="match status" value="1"/>
</dbReference>
<dbReference type="InterPro" id="IPR023214">
    <property type="entry name" value="HAD_sf"/>
</dbReference>
<dbReference type="InterPro" id="IPR036412">
    <property type="entry name" value="HAD-like_sf"/>
</dbReference>